<dbReference type="GO" id="GO:0004553">
    <property type="term" value="F:hydrolase activity, hydrolyzing O-glycosyl compounds"/>
    <property type="evidence" value="ECO:0007669"/>
    <property type="project" value="InterPro"/>
</dbReference>
<dbReference type="InterPro" id="IPR014756">
    <property type="entry name" value="Ig_E-set"/>
</dbReference>
<evidence type="ECO:0000259" key="2">
    <source>
        <dbReference type="Pfam" id="PF02922"/>
    </source>
</evidence>
<keyword evidence="4" id="KW-1185">Reference proteome</keyword>
<dbReference type="GO" id="GO:0005975">
    <property type="term" value="P:carbohydrate metabolic process"/>
    <property type="evidence" value="ECO:0007669"/>
    <property type="project" value="InterPro"/>
</dbReference>
<dbReference type="EMBL" id="BSYO01000035">
    <property type="protein sequence ID" value="GMH28993.1"/>
    <property type="molecule type" value="Genomic_DNA"/>
</dbReference>
<dbReference type="PANTHER" id="PTHR43002">
    <property type="entry name" value="GLYCOGEN DEBRANCHING ENZYME"/>
    <property type="match status" value="1"/>
</dbReference>
<accession>A0AAD3Y4L9</accession>
<protein>
    <recommendedName>
        <fullName evidence="2">Glycoside hydrolase family 13 N-terminal domain-containing protein</fullName>
    </recommendedName>
</protein>
<dbReference type="Gene3D" id="2.60.40.10">
    <property type="entry name" value="Immunoglobulins"/>
    <property type="match status" value="1"/>
</dbReference>
<dbReference type="InterPro" id="IPR004193">
    <property type="entry name" value="Glyco_hydro_13_N"/>
</dbReference>
<dbReference type="InterPro" id="IPR013783">
    <property type="entry name" value="Ig-like_fold"/>
</dbReference>
<dbReference type="SUPFAM" id="SSF81296">
    <property type="entry name" value="E set domains"/>
    <property type="match status" value="1"/>
</dbReference>
<evidence type="ECO:0000313" key="3">
    <source>
        <dbReference type="EMBL" id="GMH28993.1"/>
    </source>
</evidence>
<dbReference type="Proteomes" id="UP001279734">
    <property type="component" value="Unassembled WGS sequence"/>
</dbReference>
<comment type="similarity">
    <text evidence="1">Belongs to the glycosyl hydrolase 13 family.</text>
</comment>
<sequence>MAMLQSLFAVRSCGLNRRVSEPLKLDSSTCCFFSKNVPNCEDKMDTHRKHQFGKVSFKAHALSSISVDLTEKKSRYMFRTENGGQVKVVVGKRQIKYLVHIEVSASQNGFAGDKLVLSWGIYRSDSASFIPLDFQSSSPKANEAVFEAPFMLNSFGSYGLEMEFESYLAPFYLSFLLKQPFTDDSTGSDMKSHRGKNFCVPVGFGSGSPSPLGLSFASDGSVNFALFSRNAESVILCLYDDDTSKKPVLEIELDPYINRTGHIWHASVGSRGAL</sequence>
<dbReference type="AlphaFoldDB" id="A0AAD3Y4L9"/>
<evidence type="ECO:0000256" key="1">
    <source>
        <dbReference type="ARBA" id="ARBA00008061"/>
    </source>
</evidence>
<comment type="caution">
    <text evidence="3">The sequence shown here is derived from an EMBL/GenBank/DDBJ whole genome shotgun (WGS) entry which is preliminary data.</text>
</comment>
<name>A0AAD3Y4L9_NEPGR</name>
<organism evidence="3 4">
    <name type="scientific">Nepenthes gracilis</name>
    <name type="common">Slender pitcher plant</name>
    <dbReference type="NCBI Taxonomy" id="150966"/>
    <lineage>
        <taxon>Eukaryota</taxon>
        <taxon>Viridiplantae</taxon>
        <taxon>Streptophyta</taxon>
        <taxon>Embryophyta</taxon>
        <taxon>Tracheophyta</taxon>
        <taxon>Spermatophyta</taxon>
        <taxon>Magnoliopsida</taxon>
        <taxon>eudicotyledons</taxon>
        <taxon>Gunneridae</taxon>
        <taxon>Pentapetalae</taxon>
        <taxon>Caryophyllales</taxon>
        <taxon>Nepenthaceae</taxon>
        <taxon>Nepenthes</taxon>
    </lineage>
</organism>
<proteinExistence type="inferred from homology"/>
<dbReference type="Pfam" id="PF02922">
    <property type="entry name" value="CBM_48"/>
    <property type="match status" value="1"/>
</dbReference>
<feature type="domain" description="Glycoside hydrolase family 13 N-terminal" evidence="2">
    <location>
        <begin position="211"/>
        <end position="268"/>
    </location>
</feature>
<reference evidence="3" key="1">
    <citation type="submission" date="2023-05" db="EMBL/GenBank/DDBJ databases">
        <title>Nepenthes gracilis genome sequencing.</title>
        <authorList>
            <person name="Fukushima K."/>
        </authorList>
    </citation>
    <scope>NUCLEOTIDE SEQUENCE</scope>
    <source>
        <strain evidence="3">SING2019-196</strain>
    </source>
</reference>
<gene>
    <name evidence="3" type="ORF">Nepgr_030836</name>
</gene>
<evidence type="ECO:0000313" key="4">
    <source>
        <dbReference type="Proteomes" id="UP001279734"/>
    </source>
</evidence>